<comment type="caution">
    <text evidence="2">The sequence shown here is derived from an EMBL/GenBank/DDBJ whole genome shotgun (WGS) entry which is preliminary data.</text>
</comment>
<keyword evidence="3" id="KW-1185">Reference proteome</keyword>
<dbReference type="Proteomes" id="UP000031671">
    <property type="component" value="Unassembled WGS sequence"/>
</dbReference>
<evidence type="ECO:0000313" key="3">
    <source>
        <dbReference type="Proteomes" id="UP000031671"/>
    </source>
</evidence>
<reference evidence="2 3" key="1">
    <citation type="submission" date="2015-01" db="EMBL/GenBank/DDBJ databases">
        <title>Vibrio sp. C1 JCM 19231 whole genome shotgun sequence.</title>
        <authorList>
            <person name="Sawabe T."/>
            <person name="Meirelles P."/>
            <person name="Feng G."/>
            <person name="Sayaka M."/>
            <person name="Hattori M."/>
            <person name="Ohkuma M."/>
        </authorList>
    </citation>
    <scope>NUCLEOTIDE SEQUENCE [LARGE SCALE GENOMIC DNA]</scope>
    <source>
        <strain evidence="3">JCM 19231</strain>
    </source>
</reference>
<dbReference type="Pfam" id="PF02169">
    <property type="entry name" value="LPP20"/>
    <property type="match status" value="1"/>
</dbReference>
<dbReference type="InterPro" id="IPR024952">
    <property type="entry name" value="LPP20-like_dom"/>
</dbReference>
<protein>
    <recommendedName>
        <fullName evidence="1">Lipoprotein LPP20-like domain-containing protein</fullName>
    </recommendedName>
</protein>
<feature type="domain" description="Lipoprotein LPP20-like" evidence="1">
    <location>
        <begin position="21"/>
        <end position="136"/>
    </location>
</feature>
<evidence type="ECO:0000313" key="2">
    <source>
        <dbReference type="EMBL" id="GAM58725.1"/>
    </source>
</evidence>
<reference evidence="2 3" key="2">
    <citation type="submission" date="2015-01" db="EMBL/GenBank/DDBJ databases">
        <authorList>
            <consortium name="NBRP consortium"/>
            <person name="Sawabe T."/>
            <person name="Meirelles P."/>
            <person name="Feng G."/>
            <person name="Sayaka M."/>
            <person name="Hattori M."/>
            <person name="Ohkuma M."/>
        </authorList>
    </citation>
    <scope>NUCLEOTIDE SEQUENCE [LARGE SCALE GENOMIC DNA]</scope>
    <source>
        <strain evidence="3">JCM 19231</strain>
    </source>
</reference>
<proteinExistence type="predicted"/>
<sequence>MQDTHSAMTCYYPEAYGVEAPSWICGQTPTDIELMGVGLAKKSAGGMSLMRKRATENARADLAAALQTDVNDMLTEAIATYKEVVVENGAETSVDKAEENIERVLQTVVSKTLANTRVAMVTTDPKGNMYALVSMDKPTYDQHVNEVIDSVSNSDSELWNQFNNEKAQEDLAAAFQALKK</sequence>
<organism evidence="2 3">
    <name type="scientific">Vibrio ishigakensis</name>
    <dbReference type="NCBI Taxonomy" id="1481914"/>
    <lineage>
        <taxon>Bacteria</taxon>
        <taxon>Pseudomonadati</taxon>
        <taxon>Pseudomonadota</taxon>
        <taxon>Gammaproteobacteria</taxon>
        <taxon>Vibrionales</taxon>
        <taxon>Vibrionaceae</taxon>
        <taxon>Vibrio</taxon>
    </lineage>
</organism>
<dbReference type="AlphaFoldDB" id="A0A0B8NVY9"/>
<accession>A0A0B8NVY9</accession>
<dbReference type="EMBL" id="BBRZ01000101">
    <property type="protein sequence ID" value="GAM58725.1"/>
    <property type="molecule type" value="Genomic_DNA"/>
</dbReference>
<name>A0A0B8NVY9_9VIBR</name>
<evidence type="ECO:0000259" key="1">
    <source>
        <dbReference type="Pfam" id="PF02169"/>
    </source>
</evidence>
<gene>
    <name evidence="2" type="ORF">JCM19231_2763</name>
</gene>